<sequence length="254" mass="27779">MDPDNQIQPVEDQPRGLDIPNLIGKLSPDQLHMLINYTNPISVIERLEKYGWTPDKETATVVAIAQDGENPKDQLQAIRFLRTLVKDALIASGQFIKAKRRLPYGPDGESVEFTTEFMLSDRLKDETKNTTEKATQNEAIEGDNPNDKTEPKPKEDQSPEHQPDQPAESTPGGDIHTGEVPRAEQGDKQGESGGHSRGNGDSTESVECEHKAHSDQNRDNSSKGTGNGIQQHRPPASEHSEMFPGISSPGGANS</sequence>
<accession>A0A0F9VJH5</accession>
<reference evidence="2" key="1">
    <citation type="journal article" date="2015" name="Nature">
        <title>Complex archaea that bridge the gap between prokaryotes and eukaryotes.</title>
        <authorList>
            <person name="Spang A."/>
            <person name="Saw J.H."/>
            <person name="Jorgensen S.L."/>
            <person name="Zaremba-Niedzwiedzka K."/>
            <person name="Martijn J."/>
            <person name="Lind A.E."/>
            <person name="van Eijk R."/>
            <person name="Schleper C."/>
            <person name="Guy L."/>
            <person name="Ettema T.J."/>
        </authorList>
    </citation>
    <scope>NUCLEOTIDE SEQUENCE</scope>
</reference>
<organism evidence="2">
    <name type="scientific">marine sediment metagenome</name>
    <dbReference type="NCBI Taxonomy" id="412755"/>
    <lineage>
        <taxon>unclassified sequences</taxon>
        <taxon>metagenomes</taxon>
        <taxon>ecological metagenomes</taxon>
    </lineage>
</organism>
<comment type="caution">
    <text evidence="2">The sequence shown here is derived from an EMBL/GenBank/DDBJ whole genome shotgun (WGS) entry which is preliminary data.</text>
</comment>
<feature type="region of interest" description="Disordered" evidence="1">
    <location>
        <begin position="123"/>
        <end position="254"/>
    </location>
</feature>
<feature type="compositionally biased region" description="Basic and acidic residues" evidence="1">
    <location>
        <begin position="145"/>
        <end position="163"/>
    </location>
</feature>
<name>A0A0F9VJH5_9ZZZZ</name>
<dbReference type="AlphaFoldDB" id="A0A0F9VJH5"/>
<evidence type="ECO:0000256" key="1">
    <source>
        <dbReference type="SAM" id="MobiDB-lite"/>
    </source>
</evidence>
<feature type="compositionally biased region" description="Basic and acidic residues" evidence="1">
    <location>
        <begin position="207"/>
        <end position="221"/>
    </location>
</feature>
<gene>
    <name evidence="2" type="ORF">LCGC14_0475750</name>
</gene>
<evidence type="ECO:0000313" key="2">
    <source>
        <dbReference type="EMBL" id="KKN65983.1"/>
    </source>
</evidence>
<proteinExistence type="predicted"/>
<feature type="compositionally biased region" description="Basic and acidic residues" evidence="1">
    <location>
        <begin position="176"/>
        <end position="190"/>
    </location>
</feature>
<protein>
    <submittedName>
        <fullName evidence="2">Uncharacterized protein</fullName>
    </submittedName>
</protein>
<dbReference type="EMBL" id="LAZR01000512">
    <property type="protein sequence ID" value="KKN65983.1"/>
    <property type="molecule type" value="Genomic_DNA"/>
</dbReference>